<dbReference type="InterPro" id="IPR018511">
    <property type="entry name" value="Hemolysin-typ_Ca-bd_CS"/>
</dbReference>
<gene>
    <name evidence="3" type="ORF">BJF93_17740</name>
</gene>
<reference evidence="3 4" key="1">
    <citation type="submission" date="2016-09" db="EMBL/GenBank/DDBJ databases">
        <title>Rhizobium sp. nov., a novel species isolated from the rice rhizosphere.</title>
        <authorList>
            <person name="Zhao J."/>
            <person name="Zhang X."/>
        </authorList>
    </citation>
    <scope>NUCLEOTIDE SEQUENCE [LARGE SCALE GENOMIC DNA]</scope>
    <source>
        <strain evidence="3 4">1.7048</strain>
    </source>
</reference>
<dbReference type="RefSeq" id="WP_075629097.1">
    <property type="nucleotide sequence ID" value="NZ_FOAM01000003.1"/>
</dbReference>
<name>A0A1Q9ATC4_9HYPH</name>
<dbReference type="GO" id="GO:0005576">
    <property type="term" value="C:extracellular region"/>
    <property type="evidence" value="ECO:0007669"/>
    <property type="project" value="UniProtKB-SubCell"/>
</dbReference>
<accession>A0A1Q9ATC4</accession>
<dbReference type="InterPro" id="IPR011049">
    <property type="entry name" value="Serralysin-like_metalloprot_C"/>
</dbReference>
<dbReference type="PRINTS" id="PR00313">
    <property type="entry name" value="CABNDNGRPT"/>
</dbReference>
<dbReference type="Pfam" id="PF00353">
    <property type="entry name" value="HemolysinCabind"/>
    <property type="match status" value="2"/>
</dbReference>
<dbReference type="Gene3D" id="2.150.10.10">
    <property type="entry name" value="Serralysin-like metalloprotease, C-terminal"/>
    <property type="match status" value="1"/>
</dbReference>
<dbReference type="GO" id="GO:0005509">
    <property type="term" value="F:calcium ion binding"/>
    <property type="evidence" value="ECO:0007669"/>
    <property type="project" value="InterPro"/>
</dbReference>
<evidence type="ECO:0000256" key="1">
    <source>
        <dbReference type="ARBA" id="ARBA00004613"/>
    </source>
</evidence>
<dbReference type="PANTHER" id="PTHR38340">
    <property type="entry name" value="S-LAYER PROTEIN"/>
    <property type="match status" value="1"/>
</dbReference>
<proteinExistence type="predicted"/>
<dbReference type="SUPFAM" id="SSF51120">
    <property type="entry name" value="beta-Roll"/>
    <property type="match status" value="1"/>
</dbReference>
<comment type="caution">
    <text evidence="3">The sequence shown here is derived from an EMBL/GenBank/DDBJ whole genome shotgun (WGS) entry which is preliminary data.</text>
</comment>
<sequence>MGNFTFSAKNAVDLDDLVRESLDDILDYDKEQFTASGIVLSDRNGDSMRFTGSKLVYIKSGGEVVGIKSGAITGVSVVKDGVKFLDAKSLTIKGTDLAKAIDSGNTEAFVRTLLSGNDMIKGSAANDHLWGGAGNDRIDGSAGNDILRGDNGNDVLLGGLGADTLDGGAGNDTLTGGAGSDRFVFSAGKDKATDFKAKGSAFDTVDLSFATKITDFATLQASYMKQAGAHVVIQDGLGDTLTLQNVKIADLSADNFFFVG</sequence>
<evidence type="ECO:0000256" key="2">
    <source>
        <dbReference type="ARBA" id="ARBA00022525"/>
    </source>
</evidence>
<dbReference type="PANTHER" id="PTHR38340:SF1">
    <property type="entry name" value="S-LAYER PROTEIN"/>
    <property type="match status" value="1"/>
</dbReference>
<keyword evidence="2" id="KW-0964">Secreted</keyword>
<dbReference type="PROSITE" id="PS00330">
    <property type="entry name" value="HEMOLYSIN_CALCIUM"/>
    <property type="match status" value="3"/>
</dbReference>
<dbReference type="AlphaFoldDB" id="A0A1Q9ATC4"/>
<keyword evidence="4" id="KW-1185">Reference proteome</keyword>
<dbReference type="Proteomes" id="UP000186364">
    <property type="component" value="Unassembled WGS sequence"/>
</dbReference>
<dbReference type="OrthoDB" id="9809583at2"/>
<comment type="subcellular location">
    <subcellularLocation>
        <location evidence="1">Secreted</location>
    </subcellularLocation>
</comment>
<evidence type="ECO:0000313" key="3">
    <source>
        <dbReference type="EMBL" id="OLP58673.1"/>
    </source>
</evidence>
<evidence type="ECO:0000313" key="4">
    <source>
        <dbReference type="Proteomes" id="UP000186364"/>
    </source>
</evidence>
<dbReference type="EMBL" id="MKIP01000057">
    <property type="protein sequence ID" value="OLP58673.1"/>
    <property type="molecule type" value="Genomic_DNA"/>
</dbReference>
<protein>
    <submittedName>
        <fullName evidence="3">Uncharacterized protein</fullName>
    </submittedName>
</protein>
<organism evidence="3 4">
    <name type="scientific">Xaviernesmea oryzae</name>
    <dbReference type="NCBI Taxonomy" id="464029"/>
    <lineage>
        <taxon>Bacteria</taxon>
        <taxon>Pseudomonadati</taxon>
        <taxon>Pseudomonadota</taxon>
        <taxon>Alphaproteobacteria</taxon>
        <taxon>Hyphomicrobiales</taxon>
        <taxon>Rhizobiaceae</taxon>
        <taxon>Rhizobium/Agrobacterium group</taxon>
        <taxon>Xaviernesmea</taxon>
    </lineage>
</organism>
<dbReference type="InterPro" id="IPR050557">
    <property type="entry name" value="RTX_toxin/Mannuronan_C5-epim"/>
</dbReference>
<dbReference type="InterPro" id="IPR001343">
    <property type="entry name" value="Hemolysn_Ca-bd"/>
</dbReference>